<proteinExistence type="predicted"/>
<evidence type="ECO:0000313" key="2">
    <source>
        <dbReference type="Proteomes" id="UP001138802"/>
    </source>
</evidence>
<sequence>MKFWNDDAHPEQDAVPDDVSDLVFAMRCKCLPVDHAYLLATSLTEAIPWIAREPGLAVHSIHVAGSQNGWERPDHGTDSYLMVPRRTKLVLRVPRHRIAELLSDLPGTHLRLGDETLTVGEGKLKPLCKETTLFARYVALAPGTDLEDESAFLEAAAQALGNRGIRLRKALCGKTHPIATPQGPLPTRSLLVAGLTLEESIRLQQQGLGRQPLLGCGIFIPHKGIDAIKPAEG</sequence>
<protein>
    <submittedName>
        <fullName evidence="1">Type I-MYXAN CRISPR-associated protein Cas6/Cmx6</fullName>
    </submittedName>
</protein>
<accession>A0A9X1B7R8</accession>
<dbReference type="RefSeq" id="WP_200386935.1">
    <property type="nucleotide sequence ID" value="NZ_NRSD01000004.1"/>
</dbReference>
<dbReference type="AlphaFoldDB" id="A0A9X1B7R8"/>
<reference evidence="1 2" key="1">
    <citation type="journal article" date="2020" name="Microorganisms">
        <title>Osmotic Adaptation and Compatible Solute Biosynthesis of Phototrophic Bacteria as Revealed from Genome Analyses.</title>
        <authorList>
            <person name="Imhoff J.F."/>
            <person name="Rahn T."/>
            <person name="Kunzel S."/>
            <person name="Keller A."/>
            <person name="Neulinger S.C."/>
        </authorList>
    </citation>
    <scope>NUCLEOTIDE SEQUENCE [LARGE SCALE GENOMIC DNA]</scope>
    <source>
        <strain evidence="1 2">DSM 21303</strain>
    </source>
</reference>
<comment type="caution">
    <text evidence="1">The sequence shown here is derived from an EMBL/GenBank/DDBJ whole genome shotgun (WGS) entry which is preliminary data.</text>
</comment>
<dbReference type="InterPro" id="IPR014174">
    <property type="entry name" value="CRISPR-assoc_prot_Cas6/Cmx6"/>
</dbReference>
<dbReference type="Pfam" id="PF09559">
    <property type="entry name" value="Cas6"/>
    <property type="match status" value="1"/>
</dbReference>
<dbReference type="EMBL" id="NRSD01000004">
    <property type="protein sequence ID" value="MBK1644134.1"/>
    <property type="molecule type" value="Genomic_DNA"/>
</dbReference>
<name>A0A9X1B7R8_9GAMM</name>
<dbReference type="NCBIfam" id="TIGR02807">
    <property type="entry name" value="cas6_cmx6"/>
    <property type="match status" value="1"/>
</dbReference>
<gene>
    <name evidence="1" type="primary">cas6</name>
    <name evidence="1" type="ORF">CKO25_05600</name>
</gene>
<keyword evidence="2" id="KW-1185">Reference proteome</keyword>
<dbReference type="Proteomes" id="UP001138802">
    <property type="component" value="Unassembled WGS sequence"/>
</dbReference>
<organism evidence="1 2">
    <name type="scientific">Thiocapsa imhoffii</name>
    <dbReference type="NCBI Taxonomy" id="382777"/>
    <lineage>
        <taxon>Bacteria</taxon>
        <taxon>Pseudomonadati</taxon>
        <taxon>Pseudomonadota</taxon>
        <taxon>Gammaproteobacteria</taxon>
        <taxon>Chromatiales</taxon>
        <taxon>Chromatiaceae</taxon>
        <taxon>Thiocapsa</taxon>
    </lineage>
</organism>
<evidence type="ECO:0000313" key="1">
    <source>
        <dbReference type="EMBL" id="MBK1644134.1"/>
    </source>
</evidence>